<feature type="non-terminal residue" evidence="3">
    <location>
        <position position="1"/>
    </location>
</feature>
<dbReference type="Gene3D" id="1.10.472.80">
    <property type="entry name" value="Ypt/Rab-GAP domain of gyp1p, domain 3"/>
    <property type="match status" value="1"/>
</dbReference>
<feature type="domain" description="Rab-GAP TBC" evidence="2">
    <location>
        <begin position="154"/>
        <end position="345"/>
    </location>
</feature>
<evidence type="ECO:0000259" key="2">
    <source>
        <dbReference type="PROSITE" id="PS50086"/>
    </source>
</evidence>
<dbReference type="PROSITE" id="PS50086">
    <property type="entry name" value="TBC_RABGAP"/>
    <property type="match status" value="1"/>
</dbReference>
<keyword evidence="1" id="KW-0472">Membrane</keyword>
<evidence type="ECO:0000313" key="3">
    <source>
        <dbReference type="EMBL" id="CRZ07807.1"/>
    </source>
</evidence>
<sequence length="421" mass="48553">TTVRYPFPHFAFICPMSGDGVDRSAGFVLAALGTVALAAGGAALVADQYYQWRREEERRKRPVRRSPSLSTTSYVDHRQRGPIKLPLLNGAIQCNDLRDPLLLGLDYDLLLMVLPYLHVSTCLSLRAVCRRWNEVWRSAIHYKPYIKAAVWRGDLNGLSRFRYWITLLDANERLAQSSHLYCQLMNDDEDPFDVDDTVARIRRDISRTLPEADLFRTGSGAEALRRVLSCCAIIDPNVGYCQGMNYIAGYLLTQTMETMSFAFMDIILHDYQYRWVFAPGLPHLRLCLYQLEQMIAMYLPDLHKHFTTESVEGELYASEWFISLFTYTFDITDVGRIWDLFLLSGWKQVMRVALGILGQAEKRLLSMRFESIVQDVKHRPSTLLCGDINQVLKRAARFKVTNSLMASLEDQYWRHRRQSPP</sequence>
<dbReference type="PANTHER" id="PTHR47219:SF9">
    <property type="entry name" value="GTPASE ACTIVATING PROTEIN AND CENTROSOME-ASSOCIATED, ISOFORM B"/>
    <property type="match status" value="1"/>
</dbReference>
<dbReference type="GO" id="GO:0005096">
    <property type="term" value="F:GTPase activator activity"/>
    <property type="evidence" value="ECO:0007669"/>
    <property type="project" value="TreeGrafter"/>
</dbReference>
<dbReference type="SUPFAM" id="SSF47923">
    <property type="entry name" value="Ypt/Rab-GAP domain of gyp1p"/>
    <property type="match status" value="2"/>
</dbReference>
<keyword evidence="1" id="KW-0812">Transmembrane</keyword>
<dbReference type="EMBL" id="HACM01007365">
    <property type="protein sequence ID" value="CRZ07807.1"/>
    <property type="molecule type" value="Transcribed_RNA"/>
</dbReference>
<proteinExistence type="predicted"/>
<dbReference type="GO" id="GO:0031267">
    <property type="term" value="F:small GTPase binding"/>
    <property type="evidence" value="ECO:0007669"/>
    <property type="project" value="TreeGrafter"/>
</dbReference>
<dbReference type="SUPFAM" id="SSF81383">
    <property type="entry name" value="F-box domain"/>
    <property type="match status" value="1"/>
</dbReference>
<feature type="transmembrane region" description="Helical" evidence="1">
    <location>
        <begin position="25"/>
        <end position="50"/>
    </location>
</feature>
<dbReference type="PANTHER" id="PTHR47219">
    <property type="entry name" value="RAB GTPASE-ACTIVATING PROTEIN 1-LIKE"/>
    <property type="match status" value="1"/>
</dbReference>
<evidence type="ECO:0000256" key="1">
    <source>
        <dbReference type="SAM" id="Phobius"/>
    </source>
</evidence>
<accession>A0A0H5R1L2</accession>
<dbReference type="AlphaFoldDB" id="A0A0H5R1L2"/>
<dbReference type="SMART" id="SM00164">
    <property type="entry name" value="TBC"/>
    <property type="match status" value="1"/>
</dbReference>
<dbReference type="InterPro" id="IPR036047">
    <property type="entry name" value="F-box-like_dom_sf"/>
</dbReference>
<reference evidence="3" key="1">
    <citation type="submission" date="2015-04" db="EMBL/GenBank/DDBJ databases">
        <title>The genome sequence of the plant pathogenic Rhizarian Plasmodiophora brassicae reveals insights in its biotrophic life cycle and the origin of chitin synthesis.</title>
        <authorList>
            <person name="Schwelm A."/>
            <person name="Fogelqvist J."/>
            <person name="Knaust A."/>
            <person name="Julke S."/>
            <person name="Lilja T."/>
            <person name="Dhandapani V."/>
            <person name="Bonilla-Rosso G."/>
            <person name="Karlsson M."/>
            <person name="Shevchenko A."/>
            <person name="Choi S.R."/>
            <person name="Kim H.G."/>
            <person name="Park J.Y."/>
            <person name="Lim Y.P."/>
            <person name="Ludwig-Muller J."/>
            <person name="Dixelius C."/>
        </authorList>
    </citation>
    <scope>NUCLEOTIDE SEQUENCE</scope>
    <source>
        <tissue evidence="3">Potato root galls</tissue>
    </source>
</reference>
<dbReference type="Pfam" id="PF00566">
    <property type="entry name" value="RabGAP-TBC"/>
    <property type="match status" value="1"/>
</dbReference>
<dbReference type="InterPro" id="IPR050302">
    <property type="entry name" value="Rab_GAP_TBC_domain"/>
</dbReference>
<name>A0A0H5R1L2_9EUKA</name>
<organism evidence="3">
    <name type="scientific">Spongospora subterranea</name>
    <dbReference type="NCBI Taxonomy" id="70186"/>
    <lineage>
        <taxon>Eukaryota</taxon>
        <taxon>Sar</taxon>
        <taxon>Rhizaria</taxon>
        <taxon>Endomyxa</taxon>
        <taxon>Phytomyxea</taxon>
        <taxon>Plasmodiophorida</taxon>
        <taxon>Plasmodiophoridae</taxon>
        <taxon>Spongospora</taxon>
    </lineage>
</organism>
<dbReference type="InterPro" id="IPR035969">
    <property type="entry name" value="Rab-GAP_TBC_sf"/>
</dbReference>
<protein>
    <recommendedName>
        <fullName evidence="2">Rab-GAP TBC domain-containing protein</fullName>
    </recommendedName>
</protein>
<keyword evidence="1" id="KW-1133">Transmembrane helix</keyword>
<dbReference type="InterPro" id="IPR000195">
    <property type="entry name" value="Rab-GAP-TBC_dom"/>
</dbReference>
<dbReference type="InterPro" id="IPR001810">
    <property type="entry name" value="F-box_dom"/>
</dbReference>
<dbReference type="Gene3D" id="1.10.8.270">
    <property type="entry name" value="putative rabgap domain of human tbc1 domain family member 14 like domains"/>
    <property type="match status" value="1"/>
</dbReference>
<dbReference type="Pfam" id="PF12937">
    <property type="entry name" value="F-box-like"/>
    <property type="match status" value="1"/>
</dbReference>